<feature type="transmembrane region" description="Helical" evidence="7">
    <location>
        <begin position="530"/>
        <end position="553"/>
    </location>
</feature>
<feature type="domain" description="ABC3 transporter permease C-terminal" evidence="8">
    <location>
        <begin position="721"/>
        <end position="830"/>
    </location>
</feature>
<evidence type="ECO:0000259" key="8">
    <source>
        <dbReference type="Pfam" id="PF02687"/>
    </source>
</evidence>
<comment type="subcellular location">
    <subcellularLocation>
        <location evidence="1">Cell membrane</location>
        <topology evidence="1">Multi-pass membrane protein</topology>
    </subcellularLocation>
</comment>
<protein>
    <recommendedName>
        <fullName evidence="8">ABC3 transporter permease C-terminal domain-containing protein</fullName>
    </recommendedName>
</protein>
<evidence type="ECO:0000313" key="9">
    <source>
        <dbReference type="EMBL" id="GHO47423.1"/>
    </source>
</evidence>
<dbReference type="GO" id="GO:0022857">
    <property type="term" value="F:transmembrane transporter activity"/>
    <property type="evidence" value="ECO:0007669"/>
    <property type="project" value="TreeGrafter"/>
</dbReference>
<proteinExistence type="inferred from homology"/>
<feature type="transmembrane region" description="Helical" evidence="7">
    <location>
        <begin position="717"/>
        <end position="741"/>
    </location>
</feature>
<feature type="transmembrane region" description="Helical" evidence="7">
    <location>
        <begin position="611"/>
        <end position="638"/>
    </location>
</feature>
<organism evidence="9 10">
    <name type="scientific">Ktedonospora formicarum</name>
    <dbReference type="NCBI Taxonomy" id="2778364"/>
    <lineage>
        <taxon>Bacteria</taxon>
        <taxon>Bacillati</taxon>
        <taxon>Chloroflexota</taxon>
        <taxon>Ktedonobacteria</taxon>
        <taxon>Ktedonobacterales</taxon>
        <taxon>Ktedonobacteraceae</taxon>
        <taxon>Ktedonospora</taxon>
    </lineage>
</organism>
<feature type="transmembrane region" description="Helical" evidence="7">
    <location>
        <begin position="798"/>
        <end position="822"/>
    </location>
</feature>
<dbReference type="RefSeq" id="WP_220196721.1">
    <property type="nucleotide sequence ID" value="NZ_BNJF01000003.1"/>
</dbReference>
<keyword evidence="3 7" id="KW-0812">Transmembrane</keyword>
<evidence type="ECO:0000256" key="6">
    <source>
        <dbReference type="ARBA" id="ARBA00038076"/>
    </source>
</evidence>
<comment type="similarity">
    <text evidence="6">Belongs to the ABC-4 integral membrane protein family.</text>
</comment>
<dbReference type="InterPro" id="IPR003838">
    <property type="entry name" value="ABC3_permease_C"/>
</dbReference>
<keyword evidence="10" id="KW-1185">Reference proteome</keyword>
<dbReference type="GO" id="GO:0005886">
    <property type="term" value="C:plasma membrane"/>
    <property type="evidence" value="ECO:0007669"/>
    <property type="project" value="UniProtKB-SubCell"/>
</dbReference>
<dbReference type="AlphaFoldDB" id="A0A8J3I5F8"/>
<dbReference type="Proteomes" id="UP000612362">
    <property type="component" value="Unassembled WGS sequence"/>
</dbReference>
<keyword evidence="4 7" id="KW-1133">Transmembrane helix</keyword>
<feature type="transmembrane region" description="Helical" evidence="7">
    <location>
        <begin position="764"/>
        <end position="786"/>
    </location>
</feature>
<feature type="transmembrane region" description="Helical" evidence="7">
    <location>
        <begin position="334"/>
        <end position="360"/>
    </location>
</feature>
<dbReference type="PANTHER" id="PTHR30572:SF4">
    <property type="entry name" value="ABC TRANSPORTER PERMEASE YTRF"/>
    <property type="match status" value="1"/>
</dbReference>
<evidence type="ECO:0000256" key="3">
    <source>
        <dbReference type="ARBA" id="ARBA00022692"/>
    </source>
</evidence>
<accession>A0A8J3I5F8</accession>
<feature type="transmembrane region" description="Helical" evidence="7">
    <location>
        <begin position="428"/>
        <end position="454"/>
    </location>
</feature>
<reference evidence="9" key="1">
    <citation type="submission" date="2020-10" db="EMBL/GenBank/DDBJ databases">
        <title>Taxonomic study of unclassified bacteria belonging to the class Ktedonobacteria.</title>
        <authorList>
            <person name="Yabe S."/>
            <person name="Wang C.M."/>
            <person name="Zheng Y."/>
            <person name="Sakai Y."/>
            <person name="Cavaletti L."/>
            <person name="Monciardini P."/>
            <person name="Donadio S."/>
        </authorList>
    </citation>
    <scope>NUCLEOTIDE SEQUENCE</scope>
    <source>
        <strain evidence="9">SOSP1-1</strain>
    </source>
</reference>
<evidence type="ECO:0000256" key="2">
    <source>
        <dbReference type="ARBA" id="ARBA00022475"/>
    </source>
</evidence>
<evidence type="ECO:0000256" key="4">
    <source>
        <dbReference type="ARBA" id="ARBA00022989"/>
    </source>
</evidence>
<feature type="transmembrane region" description="Helical" evidence="7">
    <location>
        <begin position="503"/>
        <end position="524"/>
    </location>
</feature>
<name>A0A8J3I5F8_9CHLR</name>
<evidence type="ECO:0000256" key="7">
    <source>
        <dbReference type="SAM" id="Phobius"/>
    </source>
</evidence>
<sequence>MSMTLSGFTPTTQALLLAALVGGALLVLVGLSISNPLLWQMGVRNILRHRAQTLIMLCGLMFFSAFLTTSFGLQDSFSHSIVVDRLTKVGDVDESVTGPFTQDQVESALTHIRQQAAVQAATAVYFNPLAANFHVRRNNITRTNQYIMAAPPDFHGVYGMLRDSQGRPVSITDLRSDEVLLSYSAARDLDIKPGDHLQITLNGQNATLNVTVRAILSNDPVVTGGELAVDAAYPEIILPLATLQQFSQQSIHRQLSPNTICIKNVGGPEQSQAALSFLEQFFHTPTDTHAQTPTPFQSTLIHPLNPGRVEEARWNPVAGKSDFMDSSAARQFDLLLPVCTGLLVSAGILLLVLLCLFLAADRRVELGIARAVGLQRHHLTQTLLIECCGYSLLAAVPGMLLGMGILELELLTFSGLPSLSFRSANVPLQLWVSWQSVLTVVCLGVLTTLVATYLSAMRIGYSSIVTAISNLDDLPRQTHLKALLGELTSAPTMTRRGAAILRLLWALVVRGPLCLLVGLLALYLGQSPGAGWLGNLSIVVLIGGAGLLLIWLSSAFRLPAELGRWLGGTLIGLGWFVYGLQTGTRMLLLIFTTTLPPEQFEFSAFLPDVLLSMLVPLVGMVVVVMVNSDSLATALHLIIRQVRGLAPISRPSMAYPLTFRFRTGVAISLLSLVLFLVILVMTNNLGIGQQTTDTSLSSAVQFAATQNAYTTSITRFLVAYLITGMVFGALIIGVIASRAVVERRQQIGMLRALGFSRALVRRSFLLETGFVVLVSLVIGSTLAWWLVSEIAYATSKSFAIPVFPTLGILLGCSLVSFVCAVVPAQRASGILPAEALRYE</sequence>
<keyword evidence="5 7" id="KW-0472">Membrane</keyword>
<dbReference type="InterPro" id="IPR050250">
    <property type="entry name" value="Macrolide_Exporter_MacB"/>
</dbReference>
<dbReference type="PANTHER" id="PTHR30572">
    <property type="entry name" value="MEMBRANE COMPONENT OF TRANSPORTER-RELATED"/>
    <property type="match status" value="1"/>
</dbReference>
<evidence type="ECO:0000313" key="10">
    <source>
        <dbReference type="Proteomes" id="UP000612362"/>
    </source>
</evidence>
<feature type="transmembrane region" description="Helical" evidence="7">
    <location>
        <begin position="565"/>
        <end position="591"/>
    </location>
</feature>
<dbReference type="Pfam" id="PF02687">
    <property type="entry name" value="FtsX"/>
    <property type="match status" value="2"/>
</dbReference>
<dbReference type="EMBL" id="BNJF01000003">
    <property type="protein sequence ID" value="GHO47423.1"/>
    <property type="molecule type" value="Genomic_DNA"/>
</dbReference>
<evidence type="ECO:0000256" key="5">
    <source>
        <dbReference type="ARBA" id="ARBA00023136"/>
    </source>
</evidence>
<gene>
    <name evidence="9" type="ORF">KSX_55860</name>
</gene>
<comment type="caution">
    <text evidence="9">The sequence shown here is derived from an EMBL/GenBank/DDBJ whole genome shotgun (WGS) entry which is preliminary data.</text>
</comment>
<feature type="domain" description="ABC3 transporter permease C-terminal" evidence="8">
    <location>
        <begin position="342"/>
        <end position="460"/>
    </location>
</feature>
<feature type="transmembrane region" description="Helical" evidence="7">
    <location>
        <begin position="383"/>
        <end position="408"/>
    </location>
</feature>
<feature type="transmembrane region" description="Helical" evidence="7">
    <location>
        <begin position="12"/>
        <end position="33"/>
    </location>
</feature>
<evidence type="ECO:0000256" key="1">
    <source>
        <dbReference type="ARBA" id="ARBA00004651"/>
    </source>
</evidence>
<keyword evidence="2" id="KW-1003">Cell membrane</keyword>
<feature type="transmembrane region" description="Helical" evidence="7">
    <location>
        <begin position="659"/>
        <end position="681"/>
    </location>
</feature>
<feature type="transmembrane region" description="Helical" evidence="7">
    <location>
        <begin position="54"/>
        <end position="73"/>
    </location>
</feature>